<name>A0A7K1KM82_9BACT</name>
<dbReference type="RefSeq" id="WP_155932777.1">
    <property type="nucleotide sequence ID" value="NZ_WODC01000002.1"/>
</dbReference>
<feature type="domain" description="PilZ" evidence="1">
    <location>
        <begin position="94"/>
        <end position="200"/>
    </location>
</feature>
<protein>
    <recommendedName>
        <fullName evidence="1">PilZ domain-containing protein</fullName>
    </recommendedName>
</protein>
<dbReference type="Proteomes" id="UP000461162">
    <property type="component" value="Unassembled WGS sequence"/>
</dbReference>
<evidence type="ECO:0000313" key="2">
    <source>
        <dbReference type="EMBL" id="MUM77041.1"/>
    </source>
</evidence>
<accession>A0A7K1KM82</accession>
<comment type="caution">
    <text evidence="2">The sequence shown here is derived from an EMBL/GenBank/DDBJ whole genome shotgun (WGS) entry which is preliminary data.</text>
</comment>
<sequence>MPLVAGDKVLMEFSTFGDRFLCVITEVGEHGRLSAYAPVPPAVVERMAVDRSARVRFAQEGVLRGFETRILNRDNPPGVILELAGPGKVYHAEDRAEPRCRCRFPAVVADGAGRVLVRGVVEDMSASCTRVRLMGEGGVASVGGVGAEVRLTFHPFDPDEGLMVACTVKKSFLKNSVAYLVLEYRSGETVARQRIARFVEAQLNCGEPRL</sequence>
<organism evidence="2 3">
    <name type="scientific">Pseudodesulfovibrio alkaliphilus</name>
    <dbReference type="NCBI Taxonomy" id="2661613"/>
    <lineage>
        <taxon>Bacteria</taxon>
        <taxon>Pseudomonadati</taxon>
        <taxon>Thermodesulfobacteriota</taxon>
        <taxon>Desulfovibrionia</taxon>
        <taxon>Desulfovibrionales</taxon>
        <taxon>Desulfovibrionaceae</taxon>
    </lineage>
</organism>
<gene>
    <name evidence="2" type="ORF">GKC30_05295</name>
</gene>
<dbReference type="Pfam" id="PF07238">
    <property type="entry name" value="PilZ"/>
    <property type="match status" value="1"/>
</dbReference>
<dbReference type="InterPro" id="IPR009875">
    <property type="entry name" value="PilZ_domain"/>
</dbReference>
<proteinExistence type="predicted"/>
<dbReference type="GO" id="GO:0035438">
    <property type="term" value="F:cyclic-di-GMP binding"/>
    <property type="evidence" value="ECO:0007669"/>
    <property type="project" value="InterPro"/>
</dbReference>
<evidence type="ECO:0000259" key="1">
    <source>
        <dbReference type="Pfam" id="PF07238"/>
    </source>
</evidence>
<keyword evidence="3" id="KW-1185">Reference proteome</keyword>
<dbReference type="AlphaFoldDB" id="A0A7K1KM82"/>
<dbReference type="EMBL" id="WODC01000002">
    <property type="protein sequence ID" value="MUM77041.1"/>
    <property type="molecule type" value="Genomic_DNA"/>
</dbReference>
<reference evidence="2 3" key="1">
    <citation type="submission" date="2019-11" db="EMBL/GenBank/DDBJ databases">
        <title>Pseudodesulfovibrio alkaliphilus, sp. nov., an alkaliphilic sulfate-reducing bacteria from mud volcano of Taman peninsula, Russia.</title>
        <authorList>
            <person name="Frolova A."/>
            <person name="Merkel A.Y."/>
            <person name="Slobodkin A.I."/>
        </authorList>
    </citation>
    <scope>NUCLEOTIDE SEQUENCE [LARGE SCALE GENOMIC DNA]</scope>
    <source>
        <strain evidence="2 3">F-1</strain>
    </source>
</reference>
<evidence type="ECO:0000313" key="3">
    <source>
        <dbReference type="Proteomes" id="UP000461162"/>
    </source>
</evidence>